<protein>
    <recommendedName>
        <fullName evidence="4">diphthine methyl ester synthase</fullName>
        <ecNumber evidence="4">2.1.1.314</ecNumber>
    </recommendedName>
</protein>
<dbReference type="InterPro" id="IPR014777">
    <property type="entry name" value="4pyrrole_Mease_sub1"/>
</dbReference>
<dbReference type="Gene3D" id="3.40.1010.10">
    <property type="entry name" value="Cobalt-precorrin-4 Transmethylase, Domain 1"/>
    <property type="match status" value="1"/>
</dbReference>
<comment type="similarity">
    <text evidence="3">Belongs to the diphthine synthase family.</text>
</comment>
<proteinExistence type="inferred from homology"/>
<comment type="function">
    <text evidence="1">S-adenosyl-L-methionine-dependent methyltransferase that catalyzes four methylations of the modified target histidine residue in translation elongation factor 2 (EF-2), to form an intermediate called diphthine methyl ester. The four successive methylation reactions represent the second step of diphthamide biosynthesis.</text>
</comment>
<dbReference type="HAMAP" id="MF_01084">
    <property type="entry name" value="Diphthine_synth"/>
    <property type="match status" value="1"/>
</dbReference>
<feature type="binding site" evidence="11">
    <location>
        <position position="222"/>
    </location>
    <ligand>
        <name>S-adenosyl-L-methionine</name>
        <dbReference type="ChEBI" id="CHEBI:59789"/>
    </ligand>
</feature>
<dbReference type="Proteomes" id="UP000759537">
    <property type="component" value="Unassembled WGS sequence"/>
</dbReference>
<dbReference type="AlphaFoldDB" id="A0A9P5N107"/>
<dbReference type="PANTHER" id="PTHR10882:SF0">
    <property type="entry name" value="DIPHTHINE METHYL ESTER SYNTHASE"/>
    <property type="match status" value="1"/>
</dbReference>
<dbReference type="InterPro" id="IPR004551">
    <property type="entry name" value="Dphthn_synthase"/>
</dbReference>
<sequence>MFYLIGLGLSDEKDITLRGLEAIRSSTRVYLEAYTSILTVQKERLEELYGKPLVLADRDMIETQSDEILKDADTRDVALLVVGDPFGATTHTDILLRARVLSIPTRIIHNASIMNAVGACGLQLYNFGQTVSLVFFTDTWKPDSFYDRVRENADLGMHTLVLLDIKVKEQSEENLARGRKIYEPPRYMSISHAVAQLAEVEDARRDGVLVPDQTLAIALSRVGGGSDNERIVSGTLAQLREQPPDVFGEPLHSLVIVGRRLHHLEAEYAAGFAVDATVWREVAQKVYGCNFD</sequence>
<dbReference type="OrthoDB" id="2516at2759"/>
<dbReference type="FunFam" id="3.30.950.10:FF:000004">
    <property type="entry name" value="Diphthine synthase putative"/>
    <property type="match status" value="1"/>
</dbReference>
<comment type="catalytic activity">
    <reaction evidence="10">
        <text>2-[(3S)-amino-3-carboxypropyl]-L-histidyl-[translation elongation factor 2] + 4 S-adenosyl-L-methionine = diphthine methyl ester-[translation elongation factor 2] + 4 S-adenosyl-L-homocysteine + 3 H(+)</text>
        <dbReference type="Rhea" id="RHEA:42652"/>
        <dbReference type="Rhea" id="RHEA-COMP:9749"/>
        <dbReference type="Rhea" id="RHEA-COMP:10173"/>
        <dbReference type="ChEBI" id="CHEBI:15378"/>
        <dbReference type="ChEBI" id="CHEBI:57856"/>
        <dbReference type="ChEBI" id="CHEBI:59789"/>
        <dbReference type="ChEBI" id="CHEBI:73995"/>
        <dbReference type="ChEBI" id="CHEBI:79005"/>
        <dbReference type="EC" id="2.1.1.314"/>
    </reaction>
</comment>
<comment type="caution">
    <text evidence="13">The sequence shown here is derived from an EMBL/GenBank/DDBJ whole genome shotgun (WGS) entry which is preliminary data.</text>
</comment>
<dbReference type="FunFam" id="3.40.1010.10:FF:000004">
    <property type="entry name" value="Putative diphthine synthase"/>
    <property type="match status" value="1"/>
</dbReference>
<evidence type="ECO:0000256" key="10">
    <source>
        <dbReference type="ARBA" id="ARBA00048752"/>
    </source>
</evidence>
<feature type="binding site" evidence="11">
    <location>
        <begin position="112"/>
        <end position="113"/>
    </location>
    <ligand>
        <name>S-adenosyl-L-methionine</name>
        <dbReference type="ChEBI" id="CHEBI:59789"/>
    </ligand>
</feature>
<dbReference type="PANTHER" id="PTHR10882">
    <property type="entry name" value="DIPHTHINE SYNTHASE"/>
    <property type="match status" value="1"/>
</dbReference>
<keyword evidence="8 11" id="KW-0949">S-adenosyl-L-methionine</keyword>
<dbReference type="Gene3D" id="3.30.950.10">
    <property type="entry name" value="Methyltransferase, Cobalt-precorrin-4 Transmethylase, Domain 2"/>
    <property type="match status" value="1"/>
</dbReference>
<dbReference type="SUPFAM" id="SSF53790">
    <property type="entry name" value="Tetrapyrrole methylase"/>
    <property type="match status" value="1"/>
</dbReference>
<evidence type="ECO:0000313" key="13">
    <source>
        <dbReference type="EMBL" id="KAF8483638.1"/>
    </source>
</evidence>
<feature type="binding site" evidence="11">
    <location>
        <position position="84"/>
    </location>
    <ligand>
        <name>S-adenosyl-L-methionine</name>
        <dbReference type="ChEBI" id="CHEBI:59789"/>
    </ligand>
</feature>
<evidence type="ECO:0000256" key="8">
    <source>
        <dbReference type="ARBA" id="ARBA00022691"/>
    </source>
</evidence>
<evidence type="ECO:0000256" key="1">
    <source>
        <dbReference type="ARBA" id="ARBA00004006"/>
    </source>
</evidence>
<dbReference type="EMBL" id="WHVB01000004">
    <property type="protein sequence ID" value="KAF8483638.1"/>
    <property type="molecule type" value="Genomic_DNA"/>
</dbReference>
<feature type="binding site" evidence="11">
    <location>
        <position position="252"/>
    </location>
    <ligand>
        <name>S-adenosyl-L-methionine</name>
        <dbReference type="ChEBI" id="CHEBI:59789"/>
    </ligand>
</feature>
<keyword evidence="6" id="KW-0489">Methyltransferase</keyword>
<evidence type="ECO:0000256" key="7">
    <source>
        <dbReference type="ARBA" id="ARBA00022679"/>
    </source>
</evidence>
<evidence type="ECO:0000256" key="5">
    <source>
        <dbReference type="ARBA" id="ARBA00022481"/>
    </source>
</evidence>
<dbReference type="GO" id="GO:0032259">
    <property type="term" value="P:methylation"/>
    <property type="evidence" value="ECO:0007669"/>
    <property type="project" value="UniProtKB-KW"/>
</dbReference>
<dbReference type="GO" id="GO:0017183">
    <property type="term" value="P:protein histidyl modification to diphthamide"/>
    <property type="evidence" value="ECO:0007669"/>
    <property type="project" value="InterPro"/>
</dbReference>
<accession>A0A9P5N107</accession>
<dbReference type="EC" id="2.1.1.314" evidence="4"/>
<keyword evidence="7" id="KW-0808">Transferase</keyword>
<keyword evidence="5" id="KW-0488">Methylation</keyword>
<dbReference type="GO" id="GO:0141133">
    <property type="term" value="F:diphthine methyl ester synthase activity"/>
    <property type="evidence" value="ECO:0007669"/>
    <property type="project" value="UniProtKB-EC"/>
</dbReference>
<gene>
    <name evidence="13" type="ORF">DFH94DRAFT_792413</name>
</gene>
<dbReference type="InterPro" id="IPR014776">
    <property type="entry name" value="4pyrrole_Mease_sub2"/>
</dbReference>
<dbReference type="CDD" id="cd11647">
    <property type="entry name" value="DHP5_DphB"/>
    <property type="match status" value="1"/>
</dbReference>
<evidence type="ECO:0000256" key="3">
    <source>
        <dbReference type="ARBA" id="ARBA00006729"/>
    </source>
</evidence>
<reference evidence="13" key="2">
    <citation type="journal article" date="2020" name="Nat. Commun.">
        <title>Large-scale genome sequencing of mycorrhizal fungi provides insights into the early evolution of symbiotic traits.</title>
        <authorList>
            <person name="Miyauchi S."/>
            <person name="Kiss E."/>
            <person name="Kuo A."/>
            <person name="Drula E."/>
            <person name="Kohler A."/>
            <person name="Sanchez-Garcia M."/>
            <person name="Morin E."/>
            <person name="Andreopoulos B."/>
            <person name="Barry K.W."/>
            <person name="Bonito G."/>
            <person name="Buee M."/>
            <person name="Carver A."/>
            <person name="Chen C."/>
            <person name="Cichocki N."/>
            <person name="Clum A."/>
            <person name="Culley D."/>
            <person name="Crous P.W."/>
            <person name="Fauchery L."/>
            <person name="Girlanda M."/>
            <person name="Hayes R.D."/>
            <person name="Keri Z."/>
            <person name="LaButti K."/>
            <person name="Lipzen A."/>
            <person name="Lombard V."/>
            <person name="Magnuson J."/>
            <person name="Maillard F."/>
            <person name="Murat C."/>
            <person name="Nolan M."/>
            <person name="Ohm R.A."/>
            <person name="Pangilinan J."/>
            <person name="Pereira M.F."/>
            <person name="Perotto S."/>
            <person name="Peter M."/>
            <person name="Pfister S."/>
            <person name="Riley R."/>
            <person name="Sitrit Y."/>
            <person name="Stielow J.B."/>
            <person name="Szollosi G."/>
            <person name="Zifcakova L."/>
            <person name="Stursova M."/>
            <person name="Spatafora J.W."/>
            <person name="Tedersoo L."/>
            <person name="Vaario L.M."/>
            <person name="Yamada A."/>
            <person name="Yan M."/>
            <person name="Wang P."/>
            <person name="Xu J."/>
            <person name="Bruns T."/>
            <person name="Baldrian P."/>
            <person name="Vilgalys R."/>
            <person name="Dunand C."/>
            <person name="Henrissat B."/>
            <person name="Grigoriev I.V."/>
            <person name="Hibbett D."/>
            <person name="Nagy L.G."/>
            <person name="Martin F.M."/>
        </authorList>
    </citation>
    <scope>NUCLEOTIDE SEQUENCE</scope>
    <source>
        <strain evidence="13">Prilba</strain>
    </source>
</reference>
<name>A0A9P5N107_9AGAM</name>
<dbReference type="InterPro" id="IPR000878">
    <property type="entry name" value="4pyrrol_Mease"/>
</dbReference>
<feature type="binding site" evidence="11">
    <location>
        <position position="87"/>
    </location>
    <ligand>
        <name>S-adenosyl-L-methionine</name>
        <dbReference type="ChEBI" id="CHEBI:59789"/>
    </ligand>
</feature>
<reference evidence="13" key="1">
    <citation type="submission" date="2019-10" db="EMBL/GenBank/DDBJ databases">
        <authorList>
            <consortium name="DOE Joint Genome Institute"/>
            <person name="Kuo A."/>
            <person name="Miyauchi S."/>
            <person name="Kiss E."/>
            <person name="Drula E."/>
            <person name="Kohler A."/>
            <person name="Sanchez-Garcia M."/>
            <person name="Andreopoulos B."/>
            <person name="Barry K.W."/>
            <person name="Bonito G."/>
            <person name="Buee M."/>
            <person name="Carver A."/>
            <person name="Chen C."/>
            <person name="Cichocki N."/>
            <person name="Clum A."/>
            <person name="Culley D."/>
            <person name="Crous P.W."/>
            <person name="Fauchery L."/>
            <person name="Girlanda M."/>
            <person name="Hayes R."/>
            <person name="Keri Z."/>
            <person name="LaButti K."/>
            <person name="Lipzen A."/>
            <person name="Lombard V."/>
            <person name="Magnuson J."/>
            <person name="Maillard F."/>
            <person name="Morin E."/>
            <person name="Murat C."/>
            <person name="Nolan M."/>
            <person name="Ohm R."/>
            <person name="Pangilinan J."/>
            <person name="Pereira M."/>
            <person name="Perotto S."/>
            <person name="Peter M."/>
            <person name="Riley R."/>
            <person name="Sitrit Y."/>
            <person name="Stielow B."/>
            <person name="Szollosi G."/>
            <person name="Zifcakova L."/>
            <person name="Stursova M."/>
            <person name="Spatafora J.W."/>
            <person name="Tedersoo L."/>
            <person name="Vaario L.-M."/>
            <person name="Yamada A."/>
            <person name="Yan M."/>
            <person name="Wang P."/>
            <person name="Xu J."/>
            <person name="Bruns T."/>
            <person name="Baldrian P."/>
            <person name="Vilgalys R."/>
            <person name="Henrissat B."/>
            <person name="Grigoriev I.V."/>
            <person name="Hibbett D."/>
            <person name="Nagy L.G."/>
            <person name="Martin F.M."/>
        </authorList>
    </citation>
    <scope>NUCLEOTIDE SEQUENCE</scope>
    <source>
        <strain evidence="13">Prilba</strain>
    </source>
</reference>
<dbReference type="NCBIfam" id="TIGR00522">
    <property type="entry name" value="dph5"/>
    <property type="match status" value="1"/>
</dbReference>
<feature type="binding site" evidence="11">
    <location>
        <position position="9"/>
    </location>
    <ligand>
        <name>S-adenosyl-L-methionine</name>
        <dbReference type="ChEBI" id="CHEBI:59789"/>
    </ligand>
</feature>
<evidence type="ECO:0000256" key="4">
    <source>
        <dbReference type="ARBA" id="ARBA00011927"/>
    </source>
</evidence>
<evidence type="ECO:0000313" key="14">
    <source>
        <dbReference type="Proteomes" id="UP000759537"/>
    </source>
</evidence>
<comment type="pathway">
    <text evidence="2">Protein modification; peptidyl-diphthamide biosynthesis.</text>
</comment>
<feature type="binding site" evidence="11">
    <location>
        <position position="163"/>
    </location>
    <ligand>
        <name>S-adenosyl-L-methionine</name>
        <dbReference type="ChEBI" id="CHEBI:59789"/>
    </ligand>
</feature>
<evidence type="ECO:0000256" key="6">
    <source>
        <dbReference type="ARBA" id="ARBA00022603"/>
    </source>
</evidence>
<evidence type="ECO:0000259" key="12">
    <source>
        <dbReference type="Pfam" id="PF00590"/>
    </source>
</evidence>
<dbReference type="Pfam" id="PF00590">
    <property type="entry name" value="TP_methylase"/>
    <property type="match status" value="1"/>
</dbReference>
<evidence type="ECO:0000256" key="11">
    <source>
        <dbReference type="PIRSR" id="PIRSR036432-1"/>
    </source>
</evidence>
<organism evidence="13 14">
    <name type="scientific">Russula ochroleuca</name>
    <dbReference type="NCBI Taxonomy" id="152965"/>
    <lineage>
        <taxon>Eukaryota</taxon>
        <taxon>Fungi</taxon>
        <taxon>Dikarya</taxon>
        <taxon>Basidiomycota</taxon>
        <taxon>Agaricomycotina</taxon>
        <taxon>Agaricomycetes</taxon>
        <taxon>Russulales</taxon>
        <taxon>Russulaceae</taxon>
        <taxon>Russula</taxon>
    </lineage>
</organism>
<comment type="similarity">
    <text evidence="9">In the N-terminal section; belongs to the precorrin methyltransferase family.</text>
</comment>
<evidence type="ECO:0000256" key="2">
    <source>
        <dbReference type="ARBA" id="ARBA00005156"/>
    </source>
</evidence>
<keyword evidence="14" id="KW-1185">Reference proteome</keyword>
<dbReference type="PIRSF" id="PIRSF036432">
    <property type="entry name" value="Diphthine_synth"/>
    <property type="match status" value="1"/>
</dbReference>
<evidence type="ECO:0000256" key="9">
    <source>
        <dbReference type="ARBA" id="ARBA00035662"/>
    </source>
</evidence>
<feature type="domain" description="Tetrapyrrole methylase" evidence="12">
    <location>
        <begin position="1"/>
        <end position="239"/>
    </location>
</feature>
<dbReference type="InterPro" id="IPR035996">
    <property type="entry name" value="4pyrrol_Methylase_sf"/>
</dbReference>